<feature type="chain" id="PRO_5010903237" evidence="1">
    <location>
        <begin position="24"/>
        <end position="144"/>
    </location>
</feature>
<keyword evidence="1" id="KW-0732">Signal</keyword>
<organism evidence="2">
    <name type="scientific">Dicentrarchus labrax</name>
    <name type="common">European seabass</name>
    <name type="synonym">Morone labrax</name>
    <dbReference type="NCBI Taxonomy" id="13489"/>
    <lineage>
        <taxon>Eukaryota</taxon>
        <taxon>Metazoa</taxon>
        <taxon>Chordata</taxon>
        <taxon>Craniata</taxon>
        <taxon>Vertebrata</taxon>
        <taxon>Euteleostomi</taxon>
        <taxon>Actinopterygii</taxon>
        <taxon>Neopterygii</taxon>
        <taxon>Teleostei</taxon>
        <taxon>Neoteleostei</taxon>
        <taxon>Acanthomorphata</taxon>
        <taxon>Eupercaria</taxon>
        <taxon>Moronidae</taxon>
        <taxon>Dicentrarchus</taxon>
    </lineage>
</organism>
<evidence type="ECO:0000256" key="1">
    <source>
        <dbReference type="SAM" id="SignalP"/>
    </source>
</evidence>
<accession>A0A076YF48</accession>
<evidence type="ECO:0000313" key="3">
    <source>
        <dbReference type="EMBL" id="AKK32390.1"/>
    </source>
</evidence>
<dbReference type="RefSeq" id="XP_051257672.1">
    <property type="nucleotide sequence ID" value="XM_051401712.1"/>
</dbReference>
<evidence type="ECO:0000313" key="2">
    <source>
        <dbReference type="EMBL" id="AIK66533.1"/>
    </source>
</evidence>
<sequence length="144" mass="16321">MKMGMLLLVSALVLLSAVSPTIASPSPHHHKNLNIVFDMAQKYNESLSRMYFVEDVSSLADGANKCQDKFFCKVYMILREHEELINRSEERGLVKNLKKFVDGINANCTELLKDVVPSDVTKPIPSLLEHLTRCIQSLNMRRSD</sequence>
<dbReference type="EMBL" id="KJ818332">
    <property type="protein sequence ID" value="AIK66533.1"/>
    <property type="molecule type" value="mRNA"/>
</dbReference>
<feature type="signal peptide" evidence="1">
    <location>
        <begin position="1"/>
        <end position="23"/>
    </location>
</feature>
<dbReference type="EMBL" id="KP096354">
    <property type="protein sequence ID" value="AKK32390.1"/>
    <property type="molecule type" value="Genomic_DNA"/>
</dbReference>
<reference evidence="3" key="2">
    <citation type="submission" date="2014-11" db="EMBL/GenBank/DDBJ databases">
        <title>Characterization af seabass IL4/13 genes.</title>
        <authorList>
            <person name="Gerdol M."/>
            <person name="Buonocore F."/>
            <person name="Pallavicini A."/>
            <person name="Scapigliati G."/>
        </authorList>
    </citation>
    <scope>NUCLEOTIDE SEQUENCE</scope>
</reference>
<name>A0A076YF48_DICLA</name>
<dbReference type="OrthoDB" id="8938452at2759"/>
<dbReference type="AlphaFoldDB" id="A0A076YF48"/>
<protein>
    <submittedName>
        <fullName evidence="2">Interleukin 4/13-2</fullName>
    </submittedName>
</protein>
<proteinExistence type="evidence at transcript level"/>
<dbReference type="GeneID" id="127364299"/>
<dbReference type="OMA" id="QDKFFCK"/>
<reference evidence="2" key="1">
    <citation type="journal article" date="2014" name="Dev. Comp. Immunol.">
        <title>T cell transcripts and T cell activities in the gills of the teleost fish sea bass (Dicentrarchus labrax).</title>
        <authorList>
            <person name="Nunez Ortiz N."/>
            <person name="Gerdol M."/>
            <person name="Stocchi V."/>
            <person name="Marozzi C."/>
            <person name="Randelli E."/>
            <person name="Bernini C."/>
            <person name="Buonocore F."/>
            <person name="Picchietti S."/>
            <person name="Papeschi C."/>
            <person name="Sood N."/>
            <person name="Pallavicini A."/>
            <person name="Scapigliati G."/>
        </authorList>
    </citation>
    <scope>NUCLEOTIDE SEQUENCE</scope>
</reference>